<dbReference type="EMBL" id="CP108021">
    <property type="protein sequence ID" value="WUM21150.1"/>
    <property type="molecule type" value="Genomic_DNA"/>
</dbReference>
<dbReference type="InterPro" id="IPR013207">
    <property type="entry name" value="LGFP"/>
</dbReference>
<evidence type="ECO:0000256" key="1">
    <source>
        <dbReference type="ARBA" id="ARBA00022801"/>
    </source>
</evidence>
<dbReference type="RefSeq" id="WP_328858296.1">
    <property type="nucleotide sequence ID" value="NZ_CP108021.1"/>
</dbReference>
<comment type="similarity">
    <text evidence="3">Belongs to the glycosyl hydrolase 5 (cellulase A) family.</text>
</comment>
<dbReference type="InterPro" id="IPR001547">
    <property type="entry name" value="Glyco_hydro_5"/>
</dbReference>
<name>A0AAU4K4Z2_9NOCA</name>
<keyword evidence="2 3" id="KW-0326">Glycosidase</keyword>
<dbReference type="InterPro" id="IPR017853">
    <property type="entry name" value="GH"/>
</dbReference>
<dbReference type="PANTHER" id="PTHR12631">
    <property type="entry name" value="ALPHA-L-IDURONIDASE"/>
    <property type="match status" value="1"/>
</dbReference>
<reference evidence="6 7" key="1">
    <citation type="submission" date="2022-10" db="EMBL/GenBank/DDBJ databases">
        <title>The complete genomes of actinobacterial strains from the NBC collection.</title>
        <authorList>
            <person name="Joergensen T.S."/>
            <person name="Alvarez Arevalo M."/>
            <person name="Sterndorff E.B."/>
            <person name="Faurdal D."/>
            <person name="Vuksanovic O."/>
            <person name="Mourched A.-S."/>
            <person name="Charusanti P."/>
            <person name="Shaw S."/>
            <person name="Blin K."/>
            <person name="Weber T."/>
        </authorList>
    </citation>
    <scope>NUCLEOTIDE SEQUENCE [LARGE SCALE GENOMIC DNA]</scope>
    <source>
        <strain evidence="6 7">NBC_00319</strain>
    </source>
</reference>
<dbReference type="KEGG" id="whr:OG579_04915"/>
<sequence>MALLVSMVLVCLTAAACGSDPTAVPGVLIAPSDRVASNPIAVDESRTTQGIALSTAPYFDSAEQTRSSYDLAARTGLDSIRLPIQWGLIQPDNENSFDWTVTDRIVDDAVRAKVKILATLSSTPAWAAAPGGSGPYVRPRDPGQFAAFAGAVARRYQGKIADYEIWNEPNAEMFYGPQPDPVTYTALLTASYKAIKAVDRSLVVVAGGLGPVIDSASTINPVKFLGAMYANGAAGNFDALSFHPYKYDLSLADGWRLPNSPGRQLSGLRQLMIANGDERKKIWATEFGIPTVDVSEAEQARRIPEFIQKWIELPYVGPVFYYTDRDRATGDGDTENNFGLERSDGTPKPVVATLSAYARNGIPDAVVDRRIRAADAEPGWGRILSPVVPVTSTGILGRYYENVTVFSTPMGLISSPAEIAARMAAYDTYPVAFFVDGYQDTAAALRIYSSPSTGTHVIGNGIVSAWDPRYGLATTDEIPLPGGGVRVQFQNGSITWTPTRGGMGMLQR</sequence>
<feature type="chain" id="PRO_5043581650" evidence="4">
    <location>
        <begin position="19"/>
        <end position="508"/>
    </location>
</feature>
<dbReference type="GO" id="GO:0004553">
    <property type="term" value="F:hydrolase activity, hydrolyzing O-glycosyl compounds"/>
    <property type="evidence" value="ECO:0007669"/>
    <property type="project" value="InterPro"/>
</dbReference>
<organism evidence="6 7">
    <name type="scientific">Williamsia herbipolensis</name>
    <dbReference type="NCBI Taxonomy" id="1603258"/>
    <lineage>
        <taxon>Bacteria</taxon>
        <taxon>Bacillati</taxon>
        <taxon>Actinomycetota</taxon>
        <taxon>Actinomycetes</taxon>
        <taxon>Mycobacteriales</taxon>
        <taxon>Nocardiaceae</taxon>
        <taxon>Williamsia</taxon>
    </lineage>
</organism>
<accession>A0AAU4K4Z2</accession>
<protein>
    <submittedName>
        <fullName evidence="6">Cellulase family glycosylhydrolase</fullName>
    </submittedName>
</protein>
<evidence type="ECO:0000313" key="7">
    <source>
        <dbReference type="Proteomes" id="UP001432128"/>
    </source>
</evidence>
<dbReference type="InterPro" id="IPR051923">
    <property type="entry name" value="Glycosyl_Hydrolase_39"/>
</dbReference>
<keyword evidence="1 3" id="KW-0378">Hydrolase</keyword>
<feature type="signal peptide" evidence="4">
    <location>
        <begin position="1"/>
        <end position="18"/>
    </location>
</feature>
<evidence type="ECO:0000256" key="3">
    <source>
        <dbReference type="RuleBase" id="RU361153"/>
    </source>
</evidence>
<keyword evidence="4" id="KW-0732">Signal</keyword>
<keyword evidence="7" id="KW-1185">Reference proteome</keyword>
<dbReference type="Pfam" id="PF08310">
    <property type="entry name" value="LGFP"/>
    <property type="match status" value="1"/>
</dbReference>
<dbReference type="Proteomes" id="UP001432128">
    <property type="component" value="Chromosome"/>
</dbReference>
<dbReference type="GO" id="GO:0000272">
    <property type="term" value="P:polysaccharide catabolic process"/>
    <property type="evidence" value="ECO:0007669"/>
    <property type="project" value="InterPro"/>
</dbReference>
<evidence type="ECO:0000256" key="4">
    <source>
        <dbReference type="SAM" id="SignalP"/>
    </source>
</evidence>
<evidence type="ECO:0000256" key="2">
    <source>
        <dbReference type="ARBA" id="ARBA00023295"/>
    </source>
</evidence>
<evidence type="ECO:0000313" key="6">
    <source>
        <dbReference type="EMBL" id="WUM21150.1"/>
    </source>
</evidence>
<feature type="domain" description="Glycoside hydrolase family 5" evidence="5">
    <location>
        <begin position="52"/>
        <end position="296"/>
    </location>
</feature>
<gene>
    <name evidence="6" type="ORF">OG579_04915</name>
</gene>
<dbReference type="AlphaFoldDB" id="A0AAU4K4Z2"/>
<dbReference type="SUPFAM" id="SSF51445">
    <property type="entry name" value="(Trans)glycosidases"/>
    <property type="match status" value="1"/>
</dbReference>
<dbReference type="Pfam" id="PF00150">
    <property type="entry name" value="Cellulase"/>
    <property type="match status" value="1"/>
</dbReference>
<proteinExistence type="inferred from homology"/>
<dbReference type="Gene3D" id="3.20.20.80">
    <property type="entry name" value="Glycosidases"/>
    <property type="match status" value="1"/>
</dbReference>
<evidence type="ECO:0000259" key="5">
    <source>
        <dbReference type="Pfam" id="PF00150"/>
    </source>
</evidence>
<dbReference type="PANTHER" id="PTHR12631:SF10">
    <property type="entry name" value="BETA-XYLOSIDASE-LIKE PROTEIN-RELATED"/>
    <property type="match status" value="1"/>
</dbReference>